<reference evidence="2 3" key="1">
    <citation type="submission" date="2019-10" db="EMBL/GenBank/DDBJ databases">
        <title>Assembly and Annotation for the nematode Trichostrongylus colubriformis.</title>
        <authorList>
            <person name="Martin J."/>
        </authorList>
    </citation>
    <scope>NUCLEOTIDE SEQUENCE [LARGE SCALE GENOMIC DNA]</scope>
    <source>
        <strain evidence="2">G859</strain>
        <tissue evidence="2">Whole worm</tissue>
    </source>
</reference>
<evidence type="ECO:0000256" key="1">
    <source>
        <dbReference type="SAM" id="SignalP"/>
    </source>
</evidence>
<accession>A0AAN8F538</accession>
<evidence type="ECO:0000313" key="2">
    <source>
        <dbReference type="EMBL" id="KAK5967617.1"/>
    </source>
</evidence>
<gene>
    <name evidence="2" type="ORF">GCK32_016236</name>
</gene>
<sequence>MLLLVLNLVLVIFAYAAPSTAPPSNRSPCVDGVNNVIHISDTDDASKTIHVHDVIAQTYDAYGNPSCSGGSPAVSFPGHIRLVRGTIVVDALNPDLKEAEVDLTLKKKSIIIGWICYDGVAKKRQVPEEFCHHSIYPYIGDALLQMLSTPGTYDLEKMEKEAHCSSVIQLPTLSKKFNKIVKGRWRAELALTLNGRKLAHIKAPSTTTWLYFN</sequence>
<name>A0AAN8F538_TRICO</name>
<dbReference type="Proteomes" id="UP001331761">
    <property type="component" value="Unassembled WGS sequence"/>
</dbReference>
<dbReference type="AlphaFoldDB" id="A0AAN8F538"/>
<proteinExistence type="predicted"/>
<evidence type="ECO:0000313" key="3">
    <source>
        <dbReference type="Proteomes" id="UP001331761"/>
    </source>
</evidence>
<feature type="chain" id="PRO_5042999238" evidence="1">
    <location>
        <begin position="17"/>
        <end position="213"/>
    </location>
</feature>
<protein>
    <submittedName>
        <fullName evidence="2">Parasitic stage specific protein 1</fullName>
    </submittedName>
</protein>
<dbReference type="EMBL" id="WIXE01022296">
    <property type="protein sequence ID" value="KAK5967617.1"/>
    <property type="molecule type" value="Genomic_DNA"/>
</dbReference>
<feature type="signal peptide" evidence="1">
    <location>
        <begin position="1"/>
        <end position="16"/>
    </location>
</feature>
<comment type="caution">
    <text evidence="2">The sequence shown here is derived from an EMBL/GenBank/DDBJ whole genome shotgun (WGS) entry which is preliminary data.</text>
</comment>
<organism evidence="2 3">
    <name type="scientific">Trichostrongylus colubriformis</name>
    <name type="common">Black scour worm</name>
    <dbReference type="NCBI Taxonomy" id="6319"/>
    <lineage>
        <taxon>Eukaryota</taxon>
        <taxon>Metazoa</taxon>
        <taxon>Ecdysozoa</taxon>
        <taxon>Nematoda</taxon>
        <taxon>Chromadorea</taxon>
        <taxon>Rhabditida</taxon>
        <taxon>Rhabditina</taxon>
        <taxon>Rhabditomorpha</taxon>
        <taxon>Strongyloidea</taxon>
        <taxon>Trichostrongylidae</taxon>
        <taxon>Trichostrongylus</taxon>
    </lineage>
</organism>
<keyword evidence="1" id="KW-0732">Signal</keyword>
<keyword evidence="3" id="KW-1185">Reference proteome</keyword>